<dbReference type="SUPFAM" id="SSF56925">
    <property type="entry name" value="OMPA-like"/>
    <property type="match status" value="1"/>
</dbReference>
<reference evidence="3 4" key="1">
    <citation type="journal article" date="2021" name="Sci. Rep.">
        <title>The distribution of antibiotic resistance genes in chicken gut microbiota commensals.</title>
        <authorList>
            <person name="Juricova H."/>
            <person name="Matiasovicova J."/>
            <person name="Kubasova T."/>
            <person name="Cejkova D."/>
            <person name="Rychlik I."/>
        </authorList>
    </citation>
    <scope>NUCLEOTIDE SEQUENCE [LARGE SCALE GENOMIC DNA]</scope>
    <source>
        <strain evidence="3 4">An819</strain>
    </source>
</reference>
<feature type="chain" id="PRO_5036768013" evidence="1">
    <location>
        <begin position="20"/>
        <end position="196"/>
    </location>
</feature>
<evidence type="ECO:0000259" key="2">
    <source>
        <dbReference type="Pfam" id="PF13568"/>
    </source>
</evidence>
<accession>A0A939B3E7</accession>
<dbReference type="EMBL" id="JACJJL010000001">
    <property type="protein sequence ID" value="MBM6660339.1"/>
    <property type="molecule type" value="Genomic_DNA"/>
</dbReference>
<evidence type="ECO:0000313" key="3">
    <source>
        <dbReference type="EMBL" id="MBM6660339.1"/>
    </source>
</evidence>
<feature type="signal peptide" evidence="1">
    <location>
        <begin position="1"/>
        <end position="19"/>
    </location>
</feature>
<gene>
    <name evidence="3" type="ORF">H6B30_00970</name>
</gene>
<proteinExistence type="predicted"/>
<evidence type="ECO:0000256" key="1">
    <source>
        <dbReference type="SAM" id="SignalP"/>
    </source>
</evidence>
<dbReference type="InterPro" id="IPR011250">
    <property type="entry name" value="OMP/PagP_B-barrel"/>
</dbReference>
<dbReference type="Gene3D" id="2.40.160.20">
    <property type="match status" value="1"/>
</dbReference>
<evidence type="ECO:0000313" key="4">
    <source>
        <dbReference type="Proteomes" id="UP000764045"/>
    </source>
</evidence>
<keyword evidence="4" id="KW-1185">Reference proteome</keyword>
<organism evidence="3 4">
    <name type="scientific">Marseilla massiliensis</name>
    <dbReference type="NCBI Taxonomy" id="1841864"/>
    <lineage>
        <taxon>Bacteria</taxon>
        <taxon>Pseudomonadati</taxon>
        <taxon>Bacteroidota</taxon>
        <taxon>Bacteroidia</taxon>
        <taxon>Bacteroidales</taxon>
        <taxon>Prevotellaceae</taxon>
        <taxon>Marseilla</taxon>
    </lineage>
</organism>
<dbReference type="AlphaFoldDB" id="A0A939B3E7"/>
<comment type="caution">
    <text evidence="3">The sequence shown here is derived from an EMBL/GenBank/DDBJ whole genome shotgun (WGS) entry which is preliminary data.</text>
</comment>
<name>A0A939B3E7_9BACT</name>
<keyword evidence="1" id="KW-0732">Signal</keyword>
<protein>
    <submittedName>
        <fullName evidence="3">PorT family protein</fullName>
    </submittedName>
</protein>
<feature type="domain" description="Outer membrane protein beta-barrel" evidence="2">
    <location>
        <begin position="19"/>
        <end position="166"/>
    </location>
</feature>
<dbReference type="RefSeq" id="WP_205106999.1">
    <property type="nucleotide sequence ID" value="NZ_JACJJL010000001.1"/>
</dbReference>
<dbReference type="Proteomes" id="UP000764045">
    <property type="component" value="Unassembled WGS sequence"/>
</dbReference>
<sequence length="196" mass="21424">MKKILLMAAIVLSSLGVKAQTEPGTFTLMPKVGLNMAKSGFDDTKMKAGAVAGVEAEYRFSQLFGLSAGLLYSMQGDKADKGDGKFKTEYINIPILAHIYVWKGLSINAGIQPGFMTKAKEDYDDMSVDVKDACNTFDFSIPVGLSYEFSDIVIDARYNIGVTDILKNNTVEFDEVDYDYGKNGVLSITVGYKFAL</sequence>
<dbReference type="InterPro" id="IPR025665">
    <property type="entry name" value="Beta-barrel_OMP_2"/>
</dbReference>
<dbReference type="Pfam" id="PF13568">
    <property type="entry name" value="OMP_b-brl_2"/>
    <property type="match status" value="1"/>
</dbReference>